<evidence type="ECO:0000313" key="2">
    <source>
        <dbReference type="EMBL" id="KAA8565333.1"/>
    </source>
</evidence>
<sequence length="72" mass="8026">MIINEKDMISSHLATRNDSASLCEVHTTLPKTNPDQSQDPHTYTQLSSSFPYNRDATPTPTPKTLRAPLNTK</sequence>
<evidence type="ECO:0000256" key="1">
    <source>
        <dbReference type="SAM" id="MobiDB-lite"/>
    </source>
</evidence>
<dbReference type="EMBL" id="VICG01000014">
    <property type="protein sequence ID" value="KAA8565333.1"/>
    <property type="molecule type" value="Genomic_DNA"/>
</dbReference>
<organism evidence="2 3">
    <name type="scientific">Monilinia fructicola</name>
    <name type="common">Brown rot fungus</name>
    <name type="synonym">Ciboria fructicola</name>
    <dbReference type="NCBI Taxonomy" id="38448"/>
    <lineage>
        <taxon>Eukaryota</taxon>
        <taxon>Fungi</taxon>
        <taxon>Dikarya</taxon>
        <taxon>Ascomycota</taxon>
        <taxon>Pezizomycotina</taxon>
        <taxon>Leotiomycetes</taxon>
        <taxon>Helotiales</taxon>
        <taxon>Sclerotiniaceae</taxon>
        <taxon>Monilinia</taxon>
    </lineage>
</organism>
<feature type="compositionally biased region" description="Polar residues" evidence="1">
    <location>
        <begin position="29"/>
        <end position="51"/>
    </location>
</feature>
<dbReference type="AlphaFoldDB" id="A0A5M9JAG6"/>
<name>A0A5M9JAG6_MONFR</name>
<proteinExistence type="predicted"/>
<reference evidence="2 3" key="1">
    <citation type="submission" date="2019-06" db="EMBL/GenBank/DDBJ databases">
        <title>Genome Sequence of the Brown Rot Fungal Pathogen Monilinia fructicola.</title>
        <authorList>
            <person name="De Miccolis Angelini R.M."/>
            <person name="Landi L."/>
            <person name="Abate D."/>
            <person name="Pollastro S."/>
            <person name="Romanazzi G."/>
            <person name="Faretra F."/>
        </authorList>
    </citation>
    <scope>NUCLEOTIDE SEQUENCE [LARGE SCALE GENOMIC DNA]</scope>
    <source>
        <strain evidence="2 3">Mfrc123</strain>
    </source>
</reference>
<feature type="region of interest" description="Disordered" evidence="1">
    <location>
        <begin position="28"/>
        <end position="72"/>
    </location>
</feature>
<dbReference type="Proteomes" id="UP000322873">
    <property type="component" value="Unassembled WGS sequence"/>
</dbReference>
<evidence type="ECO:0000313" key="3">
    <source>
        <dbReference type="Proteomes" id="UP000322873"/>
    </source>
</evidence>
<accession>A0A5M9JAG6</accession>
<protein>
    <submittedName>
        <fullName evidence="2">Uncharacterized protein</fullName>
    </submittedName>
</protein>
<comment type="caution">
    <text evidence="2">The sequence shown here is derived from an EMBL/GenBank/DDBJ whole genome shotgun (WGS) entry which is preliminary data.</text>
</comment>
<keyword evidence="3" id="KW-1185">Reference proteome</keyword>
<gene>
    <name evidence="2" type="ORF">EYC84_011049</name>
</gene>